<dbReference type="EMBL" id="CP000511">
    <property type="protein sequence ID" value="ABM16766.1"/>
    <property type="molecule type" value="Genomic_DNA"/>
</dbReference>
<dbReference type="HOGENOM" id="CLU_647018_0_0_11"/>
<accession>A1THW6</accession>
<dbReference type="Proteomes" id="UP000009159">
    <property type="component" value="Chromosome"/>
</dbReference>
<sequence length="406" mass="44292">MNRPTVLLTGSDIGARTVWTWQWHNAAMPEHFVCASSTVKQAGDALRRTLPDLDGSASESTRDAVGRALGDGAFSQRDSELELVVELANAYLPAPLREQIRELRSHGTLGLLRVLPPPSAYAAPWELLPVDDAGTTRIIDAMDVVYVAPPLTRDGTDGVPAAWDSHHTGLRIVDPEHPQPVLARFARLRGFQHATRYDWPSDCFSHAVTSPFVLSKLRSGSLSHLLWVGHVGGSTTGDGVAALLLKDDELSAATLFNELGWQHRTEAQPAAPARVGLVACRSGVDFSHVEPFGLVVAFLEAGAEWVTATRWTLPTDRAVFEIEHGREPTVDDLAELAAGPFNAAAHAVDDVLNSEDPIRALGDWQRERLDAWRAHGRLVDSPIIWASLANYHAPDRTVRISKNNTR</sequence>
<dbReference type="KEGG" id="mva:Mvan_6011"/>
<dbReference type="AlphaFoldDB" id="A1THW6"/>
<organism evidence="1 2">
    <name type="scientific">Mycolicibacterium vanbaalenii (strain DSM 7251 / JCM 13017 / BCRC 16820 / KCTC 9966 / NRRL B-24157 / PYR-1)</name>
    <name type="common">Mycobacterium vanbaalenii</name>
    <dbReference type="NCBI Taxonomy" id="350058"/>
    <lineage>
        <taxon>Bacteria</taxon>
        <taxon>Bacillati</taxon>
        <taxon>Actinomycetota</taxon>
        <taxon>Actinomycetes</taxon>
        <taxon>Mycobacteriales</taxon>
        <taxon>Mycobacteriaceae</taxon>
        <taxon>Mycolicibacterium</taxon>
    </lineage>
</organism>
<proteinExistence type="predicted"/>
<name>A1THW6_MYCVP</name>
<dbReference type="STRING" id="350058.Mvan_6011"/>
<gene>
    <name evidence="1" type="ordered locus">Mvan_6011</name>
</gene>
<protein>
    <recommendedName>
        <fullName evidence="3">CHAT domain-containing protein</fullName>
    </recommendedName>
</protein>
<evidence type="ECO:0000313" key="1">
    <source>
        <dbReference type="EMBL" id="ABM16766.1"/>
    </source>
</evidence>
<evidence type="ECO:0000313" key="2">
    <source>
        <dbReference type="Proteomes" id="UP000009159"/>
    </source>
</evidence>
<reference evidence="1" key="1">
    <citation type="submission" date="2006-12" db="EMBL/GenBank/DDBJ databases">
        <title>Complete sequence of Mycobacterium vanbaalenii PYR-1.</title>
        <authorList>
            <consortium name="US DOE Joint Genome Institute"/>
            <person name="Copeland A."/>
            <person name="Lucas S."/>
            <person name="Lapidus A."/>
            <person name="Barry K."/>
            <person name="Detter J.C."/>
            <person name="Glavina del Rio T."/>
            <person name="Hammon N."/>
            <person name="Israni S."/>
            <person name="Dalin E."/>
            <person name="Tice H."/>
            <person name="Pitluck S."/>
            <person name="Singan V."/>
            <person name="Schmutz J."/>
            <person name="Larimer F."/>
            <person name="Land M."/>
            <person name="Hauser L."/>
            <person name="Kyrpides N."/>
            <person name="Anderson I.J."/>
            <person name="Miller C."/>
            <person name="Richardson P."/>
        </authorList>
    </citation>
    <scope>NUCLEOTIDE SEQUENCE [LARGE SCALE GENOMIC DNA]</scope>
    <source>
        <strain evidence="1">PYR-1</strain>
    </source>
</reference>
<dbReference type="eggNOG" id="COG0457">
    <property type="taxonomic scope" value="Bacteria"/>
</dbReference>
<keyword evidence="2" id="KW-1185">Reference proteome</keyword>
<evidence type="ECO:0008006" key="3">
    <source>
        <dbReference type="Google" id="ProtNLM"/>
    </source>
</evidence>